<dbReference type="PANTHER" id="PTHR45866">
    <property type="entry name" value="DNA GYRASE/TOPOISOMERASE SUBUNIT B"/>
    <property type="match status" value="1"/>
</dbReference>
<evidence type="ECO:0000313" key="8">
    <source>
        <dbReference type="EMBL" id="EMS50855.1"/>
    </source>
</evidence>
<dbReference type="STRING" id="4572.M7ZEK9"/>
<dbReference type="GO" id="GO:0006265">
    <property type="term" value="P:DNA topological change"/>
    <property type="evidence" value="ECO:0007669"/>
    <property type="project" value="InterPro"/>
</dbReference>
<dbReference type="Gene3D" id="3.30.565.10">
    <property type="entry name" value="Histidine kinase-like ATPase, C-terminal domain"/>
    <property type="match status" value="1"/>
</dbReference>
<dbReference type="PANTHER" id="PTHR45866:SF1">
    <property type="entry name" value="DNA GYRASE SUBUNIT B, MITOCHONDRIAL"/>
    <property type="match status" value="1"/>
</dbReference>
<evidence type="ECO:0000256" key="4">
    <source>
        <dbReference type="ARBA" id="ARBA00022840"/>
    </source>
</evidence>
<dbReference type="SUPFAM" id="SSF55874">
    <property type="entry name" value="ATPase domain of HSP90 chaperone/DNA topoisomerase II/histidine kinase"/>
    <property type="match status" value="1"/>
</dbReference>
<evidence type="ECO:0000256" key="5">
    <source>
        <dbReference type="ARBA" id="ARBA00023029"/>
    </source>
</evidence>
<evidence type="ECO:0000256" key="6">
    <source>
        <dbReference type="ARBA" id="ARBA00023125"/>
    </source>
</evidence>
<reference evidence="8" key="1">
    <citation type="journal article" date="2013" name="Nature">
        <title>Draft genome of the wheat A-genome progenitor Triticum urartu.</title>
        <authorList>
            <person name="Ling H.Q."/>
            <person name="Zhao S."/>
            <person name="Liu D."/>
            <person name="Wang J."/>
            <person name="Sun H."/>
            <person name="Zhang C."/>
            <person name="Fan H."/>
            <person name="Li D."/>
            <person name="Dong L."/>
            <person name="Tao Y."/>
            <person name="Gao C."/>
            <person name="Wu H."/>
            <person name="Li Y."/>
            <person name="Cui Y."/>
            <person name="Guo X."/>
            <person name="Zheng S."/>
            <person name="Wang B."/>
            <person name="Yu K."/>
            <person name="Liang Q."/>
            <person name="Yang W."/>
            <person name="Lou X."/>
            <person name="Chen J."/>
            <person name="Feng M."/>
            <person name="Jian J."/>
            <person name="Zhang X."/>
            <person name="Luo G."/>
            <person name="Jiang Y."/>
            <person name="Liu J."/>
            <person name="Wang Z."/>
            <person name="Sha Y."/>
            <person name="Zhang B."/>
            <person name="Wu H."/>
            <person name="Tang D."/>
            <person name="Shen Q."/>
            <person name="Xue P."/>
            <person name="Zou S."/>
            <person name="Wang X."/>
            <person name="Liu X."/>
            <person name="Wang F."/>
            <person name="Yang Y."/>
            <person name="An X."/>
            <person name="Dong Z."/>
            <person name="Zhang K."/>
            <person name="Zhang X."/>
            <person name="Luo M.C."/>
            <person name="Dvorak J."/>
            <person name="Tong Y."/>
            <person name="Wang J."/>
            <person name="Yang H."/>
            <person name="Li Z."/>
            <person name="Wang D."/>
            <person name="Zhang A."/>
            <person name="Wang J."/>
        </authorList>
    </citation>
    <scope>NUCLEOTIDE SEQUENCE</scope>
</reference>
<keyword evidence="3" id="KW-0547">Nucleotide-binding</keyword>
<dbReference type="GO" id="GO:0003677">
    <property type="term" value="F:DNA binding"/>
    <property type="evidence" value="ECO:0007669"/>
    <property type="project" value="UniProtKB-KW"/>
</dbReference>
<protein>
    <submittedName>
        <fullName evidence="8">DNA gyrase subunit B, chloroplastic/mitochondrial</fullName>
    </submittedName>
</protein>
<proteinExistence type="inferred from homology"/>
<dbReference type="InterPro" id="IPR036890">
    <property type="entry name" value="HATPase_C_sf"/>
</dbReference>
<dbReference type="AlphaFoldDB" id="M7ZEK9"/>
<evidence type="ECO:0000256" key="2">
    <source>
        <dbReference type="ARBA" id="ARBA00010708"/>
    </source>
</evidence>
<evidence type="ECO:0000256" key="7">
    <source>
        <dbReference type="ARBA" id="ARBA00023235"/>
    </source>
</evidence>
<dbReference type="GO" id="GO:0005524">
    <property type="term" value="F:ATP binding"/>
    <property type="evidence" value="ECO:0007669"/>
    <property type="project" value="UniProtKB-KW"/>
</dbReference>
<gene>
    <name evidence="8" type="ORF">TRIUR3_25046</name>
</gene>
<keyword evidence="4" id="KW-0067">ATP-binding</keyword>
<keyword evidence="5" id="KW-0799">Topoisomerase</keyword>
<accession>M7ZEK9</accession>
<dbReference type="eggNOG" id="KOG0355">
    <property type="taxonomic scope" value="Eukaryota"/>
</dbReference>
<evidence type="ECO:0000256" key="1">
    <source>
        <dbReference type="ARBA" id="ARBA00000185"/>
    </source>
</evidence>
<keyword evidence="7" id="KW-0413">Isomerase</keyword>
<name>M7ZEK9_TRIUA</name>
<keyword evidence="6" id="KW-0238">DNA-binding</keyword>
<dbReference type="PRINTS" id="PR01159">
    <property type="entry name" value="DNAGYRASEB"/>
</dbReference>
<dbReference type="InterPro" id="IPR000565">
    <property type="entry name" value="Topo_IIA_B"/>
</dbReference>
<dbReference type="EMBL" id="KD226999">
    <property type="protein sequence ID" value="EMS50855.1"/>
    <property type="molecule type" value="Genomic_DNA"/>
</dbReference>
<dbReference type="GO" id="GO:0003918">
    <property type="term" value="F:DNA topoisomerase type II (double strand cut, ATP-hydrolyzing) activity"/>
    <property type="evidence" value="ECO:0007669"/>
    <property type="project" value="UniProtKB-EC"/>
</dbReference>
<comment type="catalytic activity">
    <reaction evidence="1">
        <text>ATP-dependent breakage, passage and rejoining of double-stranded DNA.</text>
        <dbReference type="EC" id="5.6.2.2"/>
    </reaction>
</comment>
<comment type="similarity">
    <text evidence="2">Belongs to the type II topoisomerase GyrB family.</text>
</comment>
<sequence length="138" mass="15937">MPYHALEVTVCRDGKEYRQRYSRGKPLTTLTSTTLPDESSRQGSCIRFWPDKEIFTTAIEFDFSTISSRIRELAFLNPELTITLTKEEQDAQVQHNEYCYAGGLVEYVAWLNTDKVTKKAIREPTNLLYITLTLTAIY</sequence>
<evidence type="ECO:0000256" key="3">
    <source>
        <dbReference type="ARBA" id="ARBA00022741"/>
    </source>
</evidence>
<organism evidence="8">
    <name type="scientific">Triticum urartu</name>
    <name type="common">Red wild einkorn</name>
    <name type="synonym">Crithodium urartu</name>
    <dbReference type="NCBI Taxonomy" id="4572"/>
    <lineage>
        <taxon>Eukaryota</taxon>
        <taxon>Viridiplantae</taxon>
        <taxon>Streptophyta</taxon>
        <taxon>Embryophyta</taxon>
        <taxon>Tracheophyta</taxon>
        <taxon>Spermatophyta</taxon>
        <taxon>Magnoliopsida</taxon>
        <taxon>Liliopsida</taxon>
        <taxon>Poales</taxon>
        <taxon>Poaceae</taxon>
        <taxon>BOP clade</taxon>
        <taxon>Pooideae</taxon>
        <taxon>Triticodae</taxon>
        <taxon>Triticeae</taxon>
        <taxon>Triticinae</taxon>
        <taxon>Triticum</taxon>
    </lineage>
</organism>